<evidence type="ECO:0000313" key="2">
    <source>
        <dbReference type="EMBL" id="KAH7313763.1"/>
    </source>
</evidence>
<dbReference type="EMBL" id="JAGPNK010000009">
    <property type="protein sequence ID" value="KAH7313763.1"/>
    <property type="molecule type" value="Genomic_DNA"/>
</dbReference>
<sequence length="739" mass="81162">MKPSQALAALLSQCIPSSLGAEFIQRPGPSQQGCHENTATRFTLPDPPYVNYFYSDCHSSSQVVVTSPLPSSDLALIQPRLLIAWPSGNSGIVSLFEPQSGVNGSLAISLRNSSSGNYLDPVYEPSGSSAPVVGVTGLVYFNASARLTVPILGSIRTIRDYVEGSGILVPSIQNAIQFSESEDGGVILSRLWLDSETTTTLSFTPSSSDSSAHANNRTIVLDAGEYTFRASFNYPQLEQLRPENILTKEAQYLFDEAPDQALALEFLSYTNKVLAGAWRFLTYFGRDSMISLLLLEPILATGNGSITEAGISALLERINRTDGTVAHEETIGDYATYLSLQQGVNSTAPQYDYKMIDTDYFLPIVLADYFIKNDVGKDRAAEILSRRPIENPANSKLTYGQLALLNAEKIMEATAAFAAPGGQVKENMIRLKPNQPVGEWRDSNAGLGGGRIPYNVNTALVPAGLRAVAALARAGFFPDHPGWAEEADKFAQVWEDETLRFFRVHVPREEARSLLDDYVSSNDLPFPSRSGDVQDDVTFYGLALDGQDEQSVVRVMNTDDCFRLFLINTTNQAQLSAFINQTADHLLQPFPLGLATDVGPFVANPAYGTAPFYASTFTNRDYHGTVVWSWQLAMMAAGLERQLGRCTAADGDAPEFCGDEALHDKVLAAYNRLWDVIEQNSPQLSGEVWSWRYEGGRFVPVPLGEYSPTESNIRQLWSLTFLAVRRNEGLRHQLRTTTW</sequence>
<keyword evidence="1" id="KW-0732">Signal</keyword>
<evidence type="ECO:0000256" key="1">
    <source>
        <dbReference type="SAM" id="SignalP"/>
    </source>
</evidence>
<name>A0A8K0SJA9_9HYPO</name>
<dbReference type="InterPro" id="IPR008928">
    <property type="entry name" value="6-hairpin_glycosidase_sf"/>
</dbReference>
<gene>
    <name evidence="2" type="ORF">B0I35DRAFT_355957</name>
</gene>
<organism evidence="2 3">
    <name type="scientific">Stachybotrys elegans</name>
    <dbReference type="NCBI Taxonomy" id="80388"/>
    <lineage>
        <taxon>Eukaryota</taxon>
        <taxon>Fungi</taxon>
        <taxon>Dikarya</taxon>
        <taxon>Ascomycota</taxon>
        <taxon>Pezizomycotina</taxon>
        <taxon>Sordariomycetes</taxon>
        <taxon>Hypocreomycetidae</taxon>
        <taxon>Hypocreales</taxon>
        <taxon>Stachybotryaceae</taxon>
        <taxon>Stachybotrys</taxon>
    </lineage>
</organism>
<feature type="chain" id="PRO_5035439564" evidence="1">
    <location>
        <begin position="21"/>
        <end position="739"/>
    </location>
</feature>
<dbReference type="SUPFAM" id="SSF48208">
    <property type="entry name" value="Six-hairpin glycosidases"/>
    <property type="match status" value="1"/>
</dbReference>
<feature type="signal peptide" evidence="1">
    <location>
        <begin position="1"/>
        <end position="20"/>
    </location>
</feature>
<dbReference type="OrthoDB" id="2591256at2759"/>
<dbReference type="GO" id="GO:0005975">
    <property type="term" value="P:carbohydrate metabolic process"/>
    <property type="evidence" value="ECO:0007669"/>
    <property type="project" value="InterPro"/>
</dbReference>
<keyword evidence="3" id="KW-1185">Reference proteome</keyword>
<dbReference type="Proteomes" id="UP000813444">
    <property type="component" value="Unassembled WGS sequence"/>
</dbReference>
<proteinExistence type="predicted"/>
<reference evidence="2" key="1">
    <citation type="journal article" date="2021" name="Nat. Commun.">
        <title>Genetic determinants of endophytism in the Arabidopsis root mycobiome.</title>
        <authorList>
            <person name="Mesny F."/>
            <person name="Miyauchi S."/>
            <person name="Thiergart T."/>
            <person name="Pickel B."/>
            <person name="Atanasova L."/>
            <person name="Karlsson M."/>
            <person name="Huettel B."/>
            <person name="Barry K.W."/>
            <person name="Haridas S."/>
            <person name="Chen C."/>
            <person name="Bauer D."/>
            <person name="Andreopoulos W."/>
            <person name="Pangilinan J."/>
            <person name="LaButti K."/>
            <person name="Riley R."/>
            <person name="Lipzen A."/>
            <person name="Clum A."/>
            <person name="Drula E."/>
            <person name="Henrissat B."/>
            <person name="Kohler A."/>
            <person name="Grigoriev I.V."/>
            <person name="Martin F.M."/>
            <person name="Hacquard S."/>
        </authorList>
    </citation>
    <scope>NUCLEOTIDE SEQUENCE</scope>
    <source>
        <strain evidence="2">MPI-CAGE-CH-0235</strain>
    </source>
</reference>
<comment type="caution">
    <text evidence="2">The sequence shown here is derived from an EMBL/GenBank/DDBJ whole genome shotgun (WGS) entry which is preliminary data.</text>
</comment>
<evidence type="ECO:0000313" key="3">
    <source>
        <dbReference type="Proteomes" id="UP000813444"/>
    </source>
</evidence>
<protein>
    <submittedName>
        <fullName evidence="2">Glycogen debranching enzyme</fullName>
    </submittedName>
</protein>
<accession>A0A8K0SJA9</accession>
<dbReference type="AlphaFoldDB" id="A0A8K0SJA9"/>